<evidence type="ECO:0000256" key="8">
    <source>
        <dbReference type="SAM" id="Phobius"/>
    </source>
</evidence>
<gene>
    <name evidence="9" type="ORF">QFZ36_002695</name>
</gene>
<evidence type="ECO:0000256" key="5">
    <source>
        <dbReference type="ARBA" id="ARBA00022989"/>
    </source>
</evidence>
<dbReference type="Proteomes" id="UP001236806">
    <property type="component" value="Unassembled WGS sequence"/>
</dbReference>
<organism evidence="9 10">
    <name type="scientific">Pseudarthrobacter siccitolerans</name>
    <dbReference type="NCBI Taxonomy" id="861266"/>
    <lineage>
        <taxon>Bacteria</taxon>
        <taxon>Bacillati</taxon>
        <taxon>Actinomycetota</taxon>
        <taxon>Actinomycetes</taxon>
        <taxon>Micrococcales</taxon>
        <taxon>Micrococcaceae</taxon>
        <taxon>Pseudarthrobacter</taxon>
    </lineage>
</organism>
<feature type="region of interest" description="Disordered" evidence="7">
    <location>
        <begin position="86"/>
        <end position="118"/>
    </location>
</feature>
<comment type="similarity">
    <text evidence="2">Belongs to the MmpS family.</text>
</comment>
<dbReference type="Pfam" id="PF05423">
    <property type="entry name" value="Mycobact_memb"/>
    <property type="match status" value="1"/>
</dbReference>
<keyword evidence="4 8" id="KW-0812">Transmembrane</keyword>
<evidence type="ECO:0000313" key="9">
    <source>
        <dbReference type="EMBL" id="MDQ0675134.1"/>
    </source>
</evidence>
<comment type="caution">
    <text evidence="9">The sequence shown here is derived from an EMBL/GenBank/DDBJ whole genome shotgun (WGS) entry which is preliminary data.</text>
</comment>
<accession>A0ABU0PMD7</accession>
<evidence type="ECO:0000256" key="6">
    <source>
        <dbReference type="ARBA" id="ARBA00023136"/>
    </source>
</evidence>
<keyword evidence="5 8" id="KW-1133">Transmembrane helix</keyword>
<protein>
    <recommendedName>
        <fullName evidence="11">Tat (Twin-arginine translocation) pathway signal sequence domain protein</fullName>
    </recommendedName>
</protein>
<evidence type="ECO:0000313" key="10">
    <source>
        <dbReference type="Proteomes" id="UP001236806"/>
    </source>
</evidence>
<evidence type="ECO:0000256" key="7">
    <source>
        <dbReference type="SAM" id="MobiDB-lite"/>
    </source>
</evidence>
<evidence type="ECO:0000256" key="1">
    <source>
        <dbReference type="ARBA" id="ARBA00004236"/>
    </source>
</evidence>
<evidence type="ECO:0000256" key="3">
    <source>
        <dbReference type="ARBA" id="ARBA00022475"/>
    </source>
</evidence>
<feature type="compositionally biased region" description="Low complexity" evidence="7">
    <location>
        <begin position="92"/>
        <end position="105"/>
    </location>
</feature>
<dbReference type="Gene3D" id="2.60.40.2880">
    <property type="entry name" value="MmpS1-5, C-terminal soluble domain"/>
    <property type="match status" value="1"/>
</dbReference>
<dbReference type="RefSeq" id="WP_306637209.1">
    <property type="nucleotide sequence ID" value="NZ_JAUSXB010000001.1"/>
</dbReference>
<feature type="transmembrane region" description="Helical" evidence="8">
    <location>
        <begin position="126"/>
        <end position="147"/>
    </location>
</feature>
<dbReference type="InterPro" id="IPR038468">
    <property type="entry name" value="MmpS_C"/>
</dbReference>
<reference evidence="9 10" key="1">
    <citation type="submission" date="2023-07" db="EMBL/GenBank/DDBJ databases">
        <title>Comparative genomics of wheat-associated soil bacteria to identify genetic determinants of phenazine resistance.</title>
        <authorList>
            <person name="Mouncey N."/>
        </authorList>
    </citation>
    <scope>NUCLEOTIDE SEQUENCE [LARGE SCALE GENOMIC DNA]</scope>
    <source>
        <strain evidence="9 10">W1I3</strain>
    </source>
</reference>
<evidence type="ECO:0008006" key="11">
    <source>
        <dbReference type="Google" id="ProtNLM"/>
    </source>
</evidence>
<comment type="subcellular location">
    <subcellularLocation>
        <location evidence="1">Cell membrane</location>
    </subcellularLocation>
</comment>
<proteinExistence type="inferred from homology"/>
<keyword evidence="3" id="KW-1003">Cell membrane</keyword>
<dbReference type="InterPro" id="IPR008693">
    <property type="entry name" value="MmpS"/>
</dbReference>
<keyword evidence="10" id="KW-1185">Reference proteome</keyword>
<evidence type="ECO:0000256" key="2">
    <source>
        <dbReference type="ARBA" id="ARBA00007531"/>
    </source>
</evidence>
<dbReference type="EMBL" id="JAUSXB010000001">
    <property type="protein sequence ID" value="MDQ0675134.1"/>
    <property type="molecule type" value="Genomic_DNA"/>
</dbReference>
<keyword evidence="6 8" id="KW-0472">Membrane</keyword>
<evidence type="ECO:0000256" key="4">
    <source>
        <dbReference type="ARBA" id="ARBA00022692"/>
    </source>
</evidence>
<name>A0ABU0PMD7_9MICC</name>
<sequence length="265" mass="28116">MTEFEDDARTDYTRTVEDATRTWHATAIALETEYLDALERPGQDQSPSALHSQYLHRRRNEHAAWQARLEDATATYRERTGQTTLPQVGWTPAAPGALPAPGVPGQVTAAGGTMSRPRKGFDRQRWLPLIIVVGVLALLAVIGTAMAGAGKNKTTTSTGTDSTAYSSTFEVLYEVEGTATGANLTMEAPTGTVQGSGKAVPLANGTTGKRGITYTMPRGHFLYLSAQNTNSKGTITCRITVDGTVVSTNTSSGGYSIASCEGKAR</sequence>